<evidence type="ECO:0000256" key="1">
    <source>
        <dbReference type="ARBA" id="ARBA00010040"/>
    </source>
</evidence>
<dbReference type="eggNOG" id="KOG2100">
    <property type="taxonomic scope" value="Eukaryota"/>
</dbReference>
<dbReference type="GO" id="GO:0006508">
    <property type="term" value="P:proteolysis"/>
    <property type="evidence" value="ECO:0007669"/>
    <property type="project" value="UniProtKB-KW"/>
</dbReference>
<dbReference type="STRING" id="717646.M2N8I8"/>
<dbReference type="KEGG" id="bcom:BAUCODRAFT_578118"/>
<accession>M2N8I8</accession>
<dbReference type="InterPro" id="IPR029058">
    <property type="entry name" value="AB_hydrolase_fold"/>
</dbReference>
<dbReference type="HOGENOM" id="CLU_008615_0_1_1"/>
<dbReference type="SUPFAM" id="SSF82171">
    <property type="entry name" value="DPP6 N-terminal domain-like"/>
    <property type="match status" value="1"/>
</dbReference>
<keyword evidence="3" id="KW-0732">Signal</keyword>
<dbReference type="RefSeq" id="XP_007677887.1">
    <property type="nucleotide sequence ID" value="XM_007679697.1"/>
</dbReference>
<evidence type="ECO:0000313" key="9">
    <source>
        <dbReference type="EMBL" id="EMC95414.1"/>
    </source>
</evidence>
<dbReference type="Pfam" id="PF00326">
    <property type="entry name" value="Peptidase_S9"/>
    <property type="match status" value="1"/>
</dbReference>
<name>M2N8I8_BAUPA</name>
<evidence type="ECO:0000256" key="3">
    <source>
        <dbReference type="ARBA" id="ARBA00022729"/>
    </source>
</evidence>
<dbReference type="Proteomes" id="UP000011761">
    <property type="component" value="Unassembled WGS sequence"/>
</dbReference>
<dbReference type="InterPro" id="IPR001375">
    <property type="entry name" value="Peptidase_S9_cat"/>
</dbReference>
<sequence length="750" mass="83176">MVQRAMKFTPEVLLSAPRRSSGIPNPSGTKVLYTSSTYDFLTHQKTTELRLLNIQTGGSEELLGDEASDLNWLTDDVFCYLQANKDGTTSLYASNTAGERFVTGVIDAAASNLKLKALQDGAAVVFSAPTLPDGTLYSPEKAKQSTRSSGRLYTSLMVRHWDKYETQAKNALWYGKLTHGDNGRYTLSKLSNAFKGHPELECPIQPFGGSDNFDIMKTGIIFVTKDPKLNPALNTKCNIYLLHMYSWTGNLPNLQPVLEEIPIPDFEGAATCPVFDATGTRAAWLMMKDNGYEADQNRTFVMADINFPQSVQHASRTITSLNRTASDGDKFWSLSPSSICFSLDSHSLLAVVEDQSYAKLCKVDLGLDRNQPRQPQMLTEQGHVNDVKPLPNGTIFVSGNSLVDNSWYAIVDDRQPNKVVTWSHSSSAAGGKFGLRPDQVSSIWTPANDPKVNMNVHSIVVKPSNFDSSKKYPVAYLIHGGPQGAWTDAWSTRWNLAVFAEQGYIVIAPNPTGSTGYSQAFTDAIRYNWGGDPYEDVVKCFEWVGENMPEADNDNAVALGGSYGGYMMNWIQGHPLGRRFKCLVCHDGVFSFPSGQLTTDELYFPMHDLGYPSWLKPPAHITDNPTAQSNTPSWTRWDPANYLDQWSTPQLTIHSEKDYRLPIGEGLAAFNVLQARGVESQLLVYPDENHWVLNPENSLTWHKVVLNWINKFMGLPPYSTDDPNGNEFWGGIKSEKEGPPDVPAQGKSEM</sequence>
<dbReference type="GeneID" id="19115750"/>
<keyword evidence="5" id="KW-0720">Serine protease</keyword>
<keyword evidence="4" id="KW-0378">Hydrolase</keyword>
<evidence type="ECO:0000256" key="7">
    <source>
        <dbReference type="SAM" id="MobiDB-lite"/>
    </source>
</evidence>
<evidence type="ECO:0000313" key="10">
    <source>
        <dbReference type="Proteomes" id="UP000011761"/>
    </source>
</evidence>
<dbReference type="FunFam" id="3.40.50.1820:FF:000028">
    <property type="entry name" value="S9 family peptidase"/>
    <property type="match status" value="1"/>
</dbReference>
<dbReference type="OMA" id="YKHWDEW"/>
<evidence type="ECO:0000256" key="2">
    <source>
        <dbReference type="ARBA" id="ARBA00022670"/>
    </source>
</evidence>
<dbReference type="PANTHER" id="PTHR42776">
    <property type="entry name" value="SERINE PEPTIDASE S9 FAMILY MEMBER"/>
    <property type="match status" value="1"/>
</dbReference>
<dbReference type="GO" id="GO:0004252">
    <property type="term" value="F:serine-type endopeptidase activity"/>
    <property type="evidence" value="ECO:0007669"/>
    <property type="project" value="TreeGrafter"/>
</dbReference>
<evidence type="ECO:0000256" key="5">
    <source>
        <dbReference type="ARBA" id="ARBA00022825"/>
    </source>
</evidence>
<reference evidence="9 10" key="1">
    <citation type="journal article" date="2012" name="PLoS Pathog.">
        <title>Diverse lifestyles and strategies of plant pathogenesis encoded in the genomes of eighteen Dothideomycetes fungi.</title>
        <authorList>
            <person name="Ohm R.A."/>
            <person name="Feau N."/>
            <person name="Henrissat B."/>
            <person name="Schoch C.L."/>
            <person name="Horwitz B.A."/>
            <person name="Barry K.W."/>
            <person name="Condon B.J."/>
            <person name="Copeland A.C."/>
            <person name="Dhillon B."/>
            <person name="Glaser F."/>
            <person name="Hesse C.N."/>
            <person name="Kosti I."/>
            <person name="LaButti K."/>
            <person name="Lindquist E.A."/>
            <person name="Lucas S."/>
            <person name="Salamov A.A."/>
            <person name="Bradshaw R.E."/>
            <person name="Ciuffetti L."/>
            <person name="Hamelin R.C."/>
            <person name="Kema G.H.J."/>
            <person name="Lawrence C."/>
            <person name="Scott J.A."/>
            <person name="Spatafora J.W."/>
            <person name="Turgeon B.G."/>
            <person name="de Wit P.J.G.M."/>
            <person name="Zhong S."/>
            <person name="Goodwin S.B."/>
            <person name="Grigoriev I.V."/>
        </authorList>
    </citation>
    <scope>NUCLEOTIDE SEQUENCE [LARGE SCALE GENOMIC DNA]</scope>
    <source>
        <strain evidence="9 10">UAMH 10762</strain>
    </source>
</reference>
<proteinExistence type="inferred from homology"/>
<dbReference type="AlphaFoldDB" id="M2N8I8"/>
<dbReference type="EMBL" id="KB445557">
    <property type="protein sequence ID" value="EMC95414.1"/>
    <property type="molecule type" value="Genomic_DNA"/>
</dbReference>
<feature type="region of interest" description="Disordered" evidence="7">
    <location>
        <begin position="724"/>
        <end position="750"/>
    </location>
</feature>
<dbReference type="Gene3D" id="3.40.50.1820">
    <property type="entry name" value="alpha/beta hydrolase"/>
    <property type="match status" value="1"/>
</dbReference>
<dbReference type="SUPFAM" id="SSF53474">
    <property type="entry name" value="alpha/beta-Hydrolases"/>
    <property type="match status" value="1"/>
</dbReference>
<dbReference type="OrthoDB" id="416344at2759"/>
<comment type="similarity">
    <text evidence="1">Belongs to the peptidase S9C family.</text>
</comment>
<evidence type="ECO:0000256" key="6">
    <source>
        <dbReference type="ARBA" id="ARBA00032829"/>
    </source>
</evidence>
<evidence type="ECO:0000256" key="4">
    <source>
        <dbReference type="ARBA" id="ARBA00022801"/>
    </source>
</evidence>
<dbReference type="PANTHER" id="PTHR42776:SF13">
    <property type="entry name" value="DIPEPTIDYL-PEPTIDASE 5"/>
    <property type="match status" value="1"/>
</dbReference>
<keyword evidence="2" id="KW-0645">Protease</keyword>
<evidence type="ECO:0000259" key="8">
    <source>
        <dbReference type="Pfam" id="PF00326"/>
    </source>
</evidence>
<feature type="domain" description="Peptidase S9 prolyl oligopeptidase catalytic" evidence="8">
    <location>
        <begin position="490"/>
        <end position="714"/>
    </location>
</feature>
<gene>
    <name evidence="9" type="ORF">BAUCODRAFT_578118</name>
</gene>
<protein>
    <recommendedName>
        <fullName evidence="6">Dipeptidyl-peptidase V</fullName>
    </recommendedName>
</protein>
<keyword evidence="10" id="KW-1185">Reference proteome</keyword>
<organism evidence="9 10">
    <name type="scientific">Baudoinia panamericana (strain UAMH 10762)</name>
    <name type="common">Angels' share fungus</name>
    <name type="synonym">Baudoinia compniacensis (strain UAMH 10762)</name>
    <dbReference type="NCBI Taxonomy" id="717646"/>
    <lineage>
        <taxon>Eukaryota</taxon>
        <taxon>Fungi</taxon>
        <taxon>Dikarya</taxon>
        <taxon>Ascomycota</taxon>
        <taxon>Pezizomycotina</taxon>
        <taxon>Dothideomycetes</taxon>
        <taxon>Dothideomycetidae</taxon>
        <taxon>Mycosphaerellales</taxon>
        <taxon>Teratosphaeriaceae</taxon>
        <taxon>Baudoinia</taxon>
    </lineage>
</organism>